<dbReference type="OrthoDB" id="722566at2759"/>
<dbReference type="Gene3D" id="1.20.1280.50">
    <property type="match status" value="1"/>
</dbReference>
<evidence type="ECO:0000313" key="3">
    <source>
        <dbReference type="Proteomes" id="UP000195402"/>
    </source>
</evidence>
<dbReference type="EMBL" id="MVGT01001498">
    <property type="protein sequence ID" value="OVA11867.1"/>
    <property type="molecule type" value="Genomic_DNA"/>
</dbReference>
<keyword evidence="3" id="KW-1185">Reference proteome</keyword>
<sequence length="305" mass="35105">MEESNSTVRRWEDMEIDILVKIFKSFDIIELTSGISRVCSSWRLACCDPILWKTIDLGLLRSNFIKVPTPPYVWVDDRSDKKLMRVLKIALGLSRGNVTCLIFHFNLYPRDDHLLYAAERCPRLKRLVLPAWNRITKAGICKAVNQWEELESLTMPSIAYPPYIMEVIGANCKNFSQLKIMGPCDTLFASTLAAFLPKLKVLSLRCSILCKEVLVLILDCLEHLEVLNISHCLLIEVPAPPAPRKILRELDQSILEKASKLREFFTCQDESCILCERTINDEGLLRWYKYEEGLWRTDEVSSLAH</sequence>
<accession>A0A200QN48</accession>
<dbReference type="Pfam" id="PF12937">
    <property type="entry name" value="F-box-like"/>
    <property type="match status" value="1"/>
</dbReference>
<reference evidence="2 3" key="1">
    <citation type="journal article" date="2017" name="Mol. Plant">
        <title>The Genome of Medicinal Plant Macleaya cordata Provides New Insights into Benzylisoquinoline Alkaloids Metabolism.</title>
        <authorList>
            <person name="Liu X."/>
            <person name="Liu Y."/>
            <person name="Huang P."/>
            <person name="Ma Y."/>
            <person name="Qing Z."/>
            <person name="Tang Q."/>
            <person name="Cao H."/>
            <person name="Cheng P."/>
            <person name="Zheng Y."/>
            <person name="Yuan Z."/>
            <person name="Zhou Y."/>
            <person name="Liu J."/>
            <person name="Tang Z."/>
            <person name="Zhuo Y."/>
            <person name="Zhang Y."/>
            <person name="Yu L."/>
            <person name="Huang J."/>
            <person name="Yang P."/>
            <person name="Peng Q."/>
            <person name="Zhang J."/>
            <person name="Jiang W."/>
            <person name="Zhang Z."/>
            <person name="Lin K."/>
            <person name="Ro D.K."/>
            <person name="Chen X."/>
            <person name="Xiong X."/>
            <person name="Shang Y."/>
            <person name="Huang S."/>
            <person name="Zeng J."/>
        </authorList>
    </citation>
    <scope>NUCLEOTIDE SEQUENCE [LARGE SCALE GENOMIC DNA]</scope>
    <source>
        <strain evidence="3">cv. BLH2017</strain>
        <tissue evidence="2">Root</tissue>
    </source>
</reference>
<protein>
    <recommendedName>
        <fullName evidence="1">F-box domain-containing protein</fullName>
    </recommendedName>
</protein>
<dbReference type="SUPFAM" id="SSF52047">
    <property type="entry name" value="RNI-like"/>
    <property type="match status" value="1"/>
</dbReference>
<dbReference type="SUPFAM" id="SSF81383">
    <property type="entry name" value="F-box domain"/>
    <property type="match status" value="1"/>
</dbReference>
<dbReference type="InParanoid" id="A0A200QN48"/>
<evidence type="ECO:0000259" key="1">
    <source>
        <dbReference type="Pfam" id="PF12937"/>
    </source>
</evidence>
<dbReference type="FunCoup" id="A0A200QN48">
    <property type="interactions" value="1074"/>
</dbReference>
<dbReference type="PANTHER" id="PTHR38926:SF13">
    <property type="entry name" value="F-BOX DOMAIN CONTAINING PROTEIN, EXPRESSED"/>
    <property type="match status" value="1"/>
</dbReference>
<dbReference type="InterPro" id="IPR036047">
    <property type="entry name" value="F-box-like_dom_sf"/>
</dbReference>
<evidence type="ECO:0000313" key="2">
    <source>
        <dbReference type="EMBL" id="OVA11867.1"/>
    </source>
</evidence>
<gene>
    <name evidence="2" type="ORF">BVC80_1645g8</name>
</gene>
<organism evidence="2 3">
    <name type="scientific">Macleaya cordata</name>
    <name type="common">Five-seeded plume-poppy</name>
    <name type="synonym">Bocconia cordata</name>
    <dbReference type="NCBI Taxonomy" id="56857"/>
    <lineage>
        <taxon>Eukaryota</taxon>
        <taxon>Viridiplantae</taxon>
        <taxon>Streptophyta</taxon>
        <taxon>Embryophyta</taxon>
        <taxon>Tracheophyta</taxon>
        <taxon>Spermatophyta</taxon>
        <taxon>Magnoliopsida</taxon>
        <taxon>Ranunculales</taxon>
        <taxon>Papaveraceae</taxon>
        <taxon>Papaveroideae</taxon>
        <taxon>Macleaya</taxon>
    </lineage>
</organism>
<dbReference type="InterPro" id="IPR032675">
    <property type="entry name" value="LRR_dom_sf"/>
</dbReference>
<feature type="domain" description="F-box" evidence="1">
    <location>
        <begin position="17"/>
        <end position="57"/>
    </location>
</feature>
<name>A0A200QN48_MACCD</name>
<dbReference type="AlphaFoldDB" id="A0A200QN48"/>
<dbReference type="OMA" id="AWRMACC"/>
<proteinExistence type="predicted"/>
<dbReference type="Gene3D" id="3.80.10.10">
    <property type="entry name" value="Ribonuclease Inhibitor"/>
    <property type="match status" value="1"/>
</dbReference>
<dbReference type="InterPro" id="IPR001810">
    <property type="entry name" value="F-box_dom"/>
</dbReference>
<dbReference type="PANTHER" id="PTHR38926">
    <property type="entry name" value="F-BOX DOMAIN CONTAINING PROTEIN, EXPRESSED"/>
    <property type="match status" value="1"/>
</dbReference>
<dbReference type="Proteomes" id="UP000195402">
    <property type="component" value="Unassembled WGS sequence"/>
</dbReference>
<dbReference type="STRING" id="56857.A0A200QN48"/>
<comment type="caution">
    <text evidence="2">The sequence shown here is derived from an EMBL/GenBank/DDBJ whole genome shotgun (WGS) entry which is preliminary data.</text>
</comment>